<comment type="caution">
    <text evidence="2">The sequence shown here is derived from an EMBL/GenBank/DDBJ whole genome shotgun (WGS) entry which is preliminary data.</text>
</comment>
<keyword evidence="1" id="KW-0472">Membrane</keyword>
<proteinExistence type="predicted"/>
<feature type="transmembrane region" description="Helical" evidence="1">
    <location>
        <begin position="82"/>
        <end position="105"/>
    </location>
</feature>
<dbReference type="Proteomes" id="UP000526408">
    <property type="component" value="Unassembled WGS sequence"/>
</dbReference>
<feature type="transmembrane region" description="Helical" evidence="1">
    <location>
        <begin position="9"/>
        <end position="30"/>
    </location>
</feature>
<feature type="transmembrane region" description="Helical" evidence="1">
    <location>
        <begin position="42"/>
        <end position="70"/>
    </location>
</feature>
<gene>
    <name evidence="2" type="ORF">HCU73_00080</name>
</gene>
<name>A0A7X6GX78_9RHOB</name>
<evidence type="ECO:0000313" key="3">
    <source>
        <dbReference type="Proteomes" id="UP000526408"/>
    </source>
</evidence>
<keyword evidence="3" id="KW-1185">Reference proteome</keyword>
<dbReference type="EMBL" id="JAAZQQ010000001">
    <property type="protein sequence ID" value="NKX42971.1"/>
    <property type="molecule type" value="Genomic_DNA"/>
</dbReference>
<accession>A0A7X6GX78</accession>
<dbReference type="AlphaFoldDB" id="A0A7X6GX78"/>
<evidence type="ECO:0000256" key="1">
    <source>
        <dbReference type="SAM" id="Phobius"/>
    </source>
</evidence>
<protein>
    <submittedName>
        <fullName evidence="2">Uncharacterized protein</fullName>
    </submittedName>
</protein>
<organism evidence="2 3">
    <name type="scientific">Roseicyclus persicicus</name>
    <dbReference type="NCBI Taxonomy" id="2650661"/>
    <lineage>
        <taxon>Bacteria</taxon>
        <taxon>Pseudomonadati</taxon>
        <taxon>Pseudomonadota</taxon>
        <taxon>Alphaproteobacteria</taxon>
        <taxon>Rhodobacterales</taxon>
        <taxon>Roseobacteraceae</taxon>
        <taxon>Roseicyclus</taxon>
    </lineage>
</organism>
<reference evidence="2 3" key="1">
    <citation type="submission" date="2020-04" db="EMBL/GenBank/DDBJ databases">
        <authorList>
            <person name="Yoon J."/>
        </authorList>
    </citation>
    <scope>NUCLEOTIDE SEQUENCE [LARGE SCALE GENOMIC DNA]</scope>
    <source>
        <strain evidence="2 3">KMU-115</strain>
    </source>
</reference>
<evidence type="ECO:0000313" key="2">
    <source>
        <dbReference type="EMBL" id="NKX42971.1"/>
    </source>
</evidence>
<dbReference type="RefSeq" id="WP_168621377.1">
    <property type="nucleotide sequence ID" value="NZ_JAAZQQ010000001.1"/>
</dbReference>
<keyword evidence="1" id="KW-0812">Transmembrane</keyword>
<keyword evidence="1" id="KW-1133">Transmembrane helix</keyword>
<sequence length="122" mass="12778">MSEHTPNPVLVRAMTGFFWAMAASALAFWVGGVVWPGGLRGLIAALGPGLVAGFGALHIPAAIAGILLWQWQRHGMPARRRVLLEAATAYFGLAVVLSIFLNFLLVTSLDSVVSPAMPPSGG</sequence>